<evidence type="ECO:0000313" key="2">
    <source>
        <dbReference type="Proteomes" id="UP000293331"/>
    </source>
</evidence>
<name>A0A4Q5LRU5_9SPHI</name>
<accession>A0A4Q5LRU5</accession>
<organism evidence="1 2">
    <name type="scientific">Mucilaginibacter terrigena</name>
    <dbReference type="NCBI Taxonomy" id="2492395"/>
    <lineage>
        <taxon>Bacteria</taxon>
        <taxon>Pseudomonadati</taxon>
        <taxon>Bacteroidota</taxon>
        <taxon>Sphingobacteriia</taxon>
        <taxon>Sphingobacteriales</taxon>
        <taxon>Sphingobacteriaceae</taxon>
        <taxon>Mucilaginibacter</taxon>
    </lineage>
</organism>
<dbReference type="RefSeq" id="WP_129874908.1">
    <property type="nucleotide sequence ID" value="NZ_SEWG01000001.1"/>
</dbReference>
<dbReference type="InterPro" id="IPR011051">
    <property type="entry name" value="RmlC_Cupin_sf"/>
</dbReference>
<reference evidence="1 2" key="1">
    <citation type="submission" date="2019-02" db="EMBL/GenBank/DDBJ databases">
        <title>Bacterial novel species Mucilaginibacter sp. 17JY9-4 isolated from soil.</title>
        <authorList>
            <person name="Jung H.-Y."/>
        </authorList>
    </citation>
    <scope>NUCLEOTIDE SEQUENCE [LARGE SCALE GENOMIC DNA]</scope>
    <source>
        <strain evidence="1 2">17JY9-4</strain>
    </source>
</reference>
<dbReference type="Proteomes" id="UP000293331">
    <property type="component" value="Unassembled WGS sequence"/>
</dbReference>
<evidence type="ECO:0008006" key="3">
    <source>
        <dbReference type="Google" id="ProtNLM"/>
    </source>
</evidence>
<protein>
    <recommendedName>
        <fullName evidence="3">Cupin</fullName>
    </recommendedName>
</protein>
<dbReference type="EMBL" id="SEWG01000001">
    <property type="protein sequence ID" value="RYU92177.1"/>
    <property type="molecule type" value="Genomic_DNA"/>
</dbReference>
<sequence>MIIKDILDQLTLSDRPVARVIRSSPQFKTLIIALKAGMVWPNHKATLPTILIVTEGSVVYKKGDRQVQLNKHDDYQIPVDIIHSLKAEEDSICILIQG</sequence>
<dbReference type="InterPro" id="IPR014710">
    <property type="entry name" value="RmlC-like_jellyroll"/>
</dbReference>
<comment type="caution">
    <text evidence="1">The sequence shown here is derived from an EMBL/GenBank/DDBJ whole genome shotgun (WGS) entry which is preliminary data.</text>
</comment>
<dbReference type="Gene3D" id="2.60.120.10">
    <property type="entry name" value="Jelly Rolls"/>
    <property type="match status" value="1"/>
</dbReference>
<gene>
    <name evidence="1" type="ORF">EWM62_01715</name>
</gene>
<dbReference type="SUPFAM" id="SSF51182">
    <property type="entry name" value="RmlC-like cupins"/>
    <property type="match status" value="1"/>
</dbReference>
<dbReference type="OrthoDB" id="997205at2"/>
<proteinExistence type="predicted"/>
<dbReference type="AlphaFoldDB" id="A0A4Q5LRU5"/>
<keyword evidence="2" id="KW-1185">Reference proteome</keyword>
<evidence type="ECO:0000313" key="1">
    <source>
        <dbReference type="EMBL" id="RYU92177.1"/>
    </source>
</evidence>